<dbReference type="InterPro" id="IPR010359">
    <property type="entry name" value="IrrE_HExxH"/>
</dbReference>
<evidence type="ECO:0000313" key="3">
    <source>
        <dbReference type="Proteomes" id="UP000013167"/>
    </source>
</evidence>
<organism evidence="2 3">
    <name type="scientific">Phycicoccus elongatus Lp2</name>
    <dbReference type="NCBI Taxonomy" id="1193181"/>
    <lineage>
        <taxon>Bacteria</taxon>
        <taxon>Bacillati</taxon>
        <taxon>Actinomycetota</taxon>
        <taxon>Actinomycetes</taxon>
        <taxon>Micrococcales</taxon>
        <taxon>Intrasporangiaceae</taxon>
        <taxon>Phycicoccus</taxon>
    </lineage>
</organism>
<name>N0E067_9MICO</name>
<keyword evidence="3" id="KW-1185">Reference proteome</keyword>
<evidence type="ECO:0000259" key="1">
    <source>
        <dbReference type="Pfam" id="PF06114"/>
    </source>
</evidence>
<gene>
    <name evidence="2" type="ORF">BN10_530028</name>
</gene>
<dbReference type="RefSeq" id="WP_010850065.1">
    <property type="nucleotide sequence ID" value="NZ_HF570956.1"/>
</dbReference>
<dbReference type="eggNOG" id="COG2856">
    <property type="taxonomic scope" value="Bacteria"/>
</dbReference>
<comment type="caution">
    <text evidence="2">The sequence shown here is derived from an EMBL/GenBank/DDBJ whole genome shotgun (WGS) entry which is preliminary data.</text>
</comment>
<dbReference type="OrthoDB" id="9794834at2"/>
<proteinExistence type="predicted"/>
<protein>
    <recommendedName>
        <fullName evidence="1">IrrE N-terminal-like domain-containing protein</fullName>
    </recommendedName>
</protein>
<dbReference type="Proteomes" id="UP000013167">
    <property type="component" value="Unassembled WGS sequence"/>
</dbReference>
<dbReference type="PANTHER" id="PTHR43236:SF1">
    <property type="entry name" value="BLL7220 PROTEIN"/>
    <property type="match status" value="1"/>
</dbReference>
<dbReference type="PANTHER" id="PTHR43236">
    <property type="entry name" value="ANTITOXIN HIGA1"/>
    <property type="match status" value="1"/>
</dbReference>
<evidence type="ECO:0000313" key="2">
    <source>
        <dbReference type="EMBL" id="CCH70212.1"/>
    </source>
</evidence>
<dbReference type="AlphaFoldDB" id="N0E067"/>
<dbReference type="Gene3D" id="1.10.10.2910">
    <property type="match status" value="1"/>
</dbReference>
<dbReference type="InterPro" id="IPR052345">
    <property type="entry name" value="Rad_response_metalloprotease"/>
</dbReference>
<dbReference type="Pfam" id="PF06114">
    <property type="entry name" value="Peptidase_M78"/>
    <property type="match status" value="1"/>
</dbReference>
<dbReference type="EMBL" id="CAIZ01000123">
    <property type="protein sequence ID" value="CCH70212.1"/>
    <property type="molecule type" value="Genomic_DNA"/>
</dbReference>
<accession>N0E067</accession>
<dbReference type="HOGENOM" id="CLU_1926569_0_0_11"/>
<reference evidence="2 3" key="1">
    <citation type="journal article" date="2013" name="ISME J.">
        <title>A metabolic model for members of the genus Tetrasphaera involved in enhanced biological phosphorus removal.</title>
        <authorList>
            <person name="Kristiansen R."/>
            <person name="Nguyen H.T.T."/>
            <person name="Saunders A.M."/>
            <person name="Nielsen J.L."/>
            <person name="Wimmer R."/>
            <person name="Le V.Q."/>
            <person name="McIlroy S.J."/>
            <person name="Petrovski S."/>
            <person name="Seviour R.J."/>
            <person name="Calteau A."/>
            <person name="Nielsen K.L."/>
            <person name="Nielsen P.H."/>
        </authorList>
    </citation>
    <scope>NUCLEOTIDE SEQUENCE [LARGE SCALE GENOMIC DNA]</scope>
    <source>
        <strain evidence="2 3">Lp2</strain>
    </source>
</reference>
<sequence length="131" mass="15240">MAFEWMLVINKVESPARQRFSMLHEYKHVIDHVDRVVLYASEEDAERAADFSAGCVLMPMRERKRLFGGGMQRVEDLAEHFGTSTAAVRVRLDQVGLIDPTTFTRNLRCARPVQTTPWRSQRFRPVKRSFK</sequence>
<feature type="domain" description="IrrE N-terminal-like" evidence="1">
    <location>
        <begin position="5"/>
        <end position="92"/>
    </location>
</feature>
<dbReference type="STRING" id="1193181.BN10_530028"/>